<evidence type="ECO:0000313" key="4">
    <source>
        <dbReference type="EMBL" id="AOA57880.1"/>
    </source>
</evidence>
<dbReference type="InterPro" id="IPR017850">
    <property type="entry name" value="Alkaline_phosphatase_core_sf"/>
</dbReference>
<dbReference type="GO" id="GO:0004423">
    <property type="term" value="F:iduronate-2-sulfatase activity"/>
    <property type="evidence" value="ECO:0007669"/>
    <property type="project" value="TreeGrafter"/>
</dbReference>
<proteinExistence type="predicted"/>
<dbReference type="PANTHER" id="PTHR45953:SF1">
    <property type="entry name" value="IDURONATE 2-SULFATASE"/>
    <property type="match status" value="1"/>
</dbReference>
<keyword evidence="2" id="KW-0378">Hydrolase</keyword>
<dbReference type="GO" id="GO:0046872">
    <property type="term" value="F:metal ion binding"/>
    <property type="evidence" value="ECO:0007669"/>
    <property type="project" value="UniProtKB-KW"/>
</dbReference>
<dbReference type="InterPro" id="IPR000917">
    <property type="entry name" value="Sulfatase_N"/>
</dbReference>
<dbReference type="PANTHER" id="PTHR45953">
    <property type="entry name" value="IDURONATE 2-SULFATASE"/>
    <property type="match status" value="1"/>
</dbReference>
<dbReference type="EMBL" id="CP016895">
    <property type="protein sequence ID" value="AOA57880.1"/>
    <property type="molecule type" value="Genomic_DNA"/>
</dbReference>
<evidence type="ECO:0000313" key="5">
    <source>
        <dbReference type="Proteomes" id="UP000093391"/>
    </source>
</evidence>
<reference evidence="4 5" key="1">
    <citation type="submission" date="2016-08" db="EMBL/GenBank/DDBJ databases">
        <authorList>
            <person name="Seilhamer J.J."/>
        </authorList>
    </citation>
    <scope>NUCLEOTIDE SEQUENCE [LARGE SCALE GENOMIC DNA]</scope>
    <source>
        <strain evidence="4 5">BRTC-1</strain>
    </source>
</reference>
<name>A0A1B2LY68_9GAMM</name>
<evidence type="ECO:0000256" key="2">
    <source>
        <dbReference type="ARBA" id="ARBA00022801"/>
    </source>
</evidence>
<organism evidence="4 5">
    <name type="scientific">Acinetobacter larvae</name>
    <dbReference type="NCBI Taxonomy" id="1789224"/>
    <lineage>
        <taxon>Bacteria</taxon>
        <taxon>Pseudomonadati</taxon>
        <taxon>Pseudomonadota</taxon>
        <taxon>Gammaproteobacteria</taxon>
        <taxon>Moraxellales</taxon>
        <taxon>Moraxellaceae</taxon>
        <taxon>Acinetobacter</taxon>
    </lineage>
</organism>
<dbReference type="CDD" id="cd16150">
    <property type="entry name" value="sulfatase_like"/>
    <property type="match status" value="1"/>
</dbReference>
<evidence type="ECO:0000259" key="3">
    <source>
        <dbReference type="Pfam" id="PF00884"/>
    </source>
</evidence>
<gene>
    <name evidence="4" type="ORF">BFG52_05620</name>
</gene>
<sequence>MKPNFVIIVADQLRADALSIFGNTVVQTPHIDALAQQGIAFSEVFTQHSVCSPSRVSFISGYYPHVHGHRTLVNLIQPNQPNFLKDFKQNGYDVVHIGERGHTFEDQAAEESVSYHGFSNTDFNSVKSFSIGKIFKTDPIDVQNAIAKHPLSRAFYHGKSSDDDMTFDSACVETVQQWAAKAKTKEKPWLLYVPLFDPHPPFDVEEPWFSMYERETLSLPRQGYGYQPKYLSALSQMHGWDQYSDADWQEIKAVYYGMVSRLDDNIGKIRQALQKHHLDENTYFVIFSDHGEYLGDYGAVEKWPSGVHECLTRSPLIIAGKDIQQNKQSSALIELIDVFPTLLELAGIESKHRHYGKSFKALLSNPEQQHRHAVFSEGGFNCNEKDILEDPPYPYDLKGKIQHMNPKLVGKVACIRTQHWSYVWRLYEQHELYDRCEDPHETTNLIDQPEYIEIIHHLRDQLLQWLIETEDEIPAVVAAKITQIDLPHP</sequence>
<dbReference type="Pfam" id="PF00884">
    <property type="entry name" value="Sulfatase"/>
    <property type="match status" value="1"/>
</dbReference>
<dbReference type="Proteomes" id="UP000093391">
    <property type="component" value="Chromosome"/>
</dbReference>
<keyword evidence="1" id="KW-0479">Metal-binding</keyword>
<dbReference type="STRING" id="1789224.BFG52_05620"/>
<dbReference type="KEGG" id="ala:BFG52_05620"/>
<accession>A0A1B2LY68</accession>
<protein>
    <recommendedName>
        <fullName evidence="3">Sulfatase N-terminal domain-containing protein</fullName>
    </recommendedName>
</protein>
<dbReference type="Gene3D" id="3.40.720.10">
    <property type="entry name" value="Alkaline Phosphatase, subunit A"/>
    <property type="match status" value="1"/>
</dbReference>
<dbReference type="AlphaFoldDB" id="A0A1B2LY68"/>
<dbReference type="SUPFAM" id="SSF53649">
    <property type="entry name" value="Alkaline phosphatase-like"/>
    <property type="match status" value="1"/>
</dbReference>
<feature type="domain" description="Sulfatase N-terminal" evidence="3">
    <location>
        <begin position="3"/>
        <end position="348"/>
    </location>
</feature>
<evidence type="ECO:0000256" key="1">
    <source>
        <dbReference type="ARBA" id="ARBA00022723"/>
    </source>
</evidence>
<dbReference type="GO" id="GO:0005737">
    <property type="term" value="C:cytoplasm"/>
    <property type="evidence" value="ECO:0007669"/>
    <property type="project" value="TreeGrafter"/>
</dbReference>
<keyword evidence="5" id="KW-1185">Reference proteome</keyword>
<dbReference type="RefSeq" id="WP_067553463.1">
    <property type="nucleotide sequence ID" value="NZ_CP016895.1"/>
</dbReference>